<name>A0A3P3UCL1_9BACL</name>
<dbReference type="PANTHER" id="PTHR36835">
    <property type="entry name" value="CYTOCHROME BO(3) UBIQUINOL OXIDASE SUBUNIT 4"/>
    <property type="match status" value="1"/>
</dbReference>
<dbReference type="InterPro" id="IPR005171">
    <property type="entry name" value="Cyt_c_oxidase_su4_prok"/>
</dbReference>
<keyword evidence="5 10" id="KW-0812">Transmembrane</keyword>
<accession>A0A3P3UCL1</accession>
<dbReference type="GO" id="GO:0015990">
    <property type="term" value="P:electron transport coupled proton transport"/>
    <property type="evidence" value="ECO:0007669"/>
    <property type="project" value="InterPro"/>
</dbReference>
<evidence type="ECO:0000256" key="9">
    <source>
        <dbReference type="ARBA" id="ARBA00023136"/>
    </source>
</evidence>
<organism evidence="11 12">
    <name type="scientific">Paenibacillus oralis</name>
    <dbReference type="NCBI Taxonomy" id="2490856"/>
    <lineage>
        <taxon>Bacteria</taxon>
        <taxon>Bacillati</taxon>
        <taxon>Bacillota</taxon>
        <taxon>Bacilli</taxon>
        <taxon>Bacillales</taxon>
        <taxon>Paenibacillaceae</taxon>
        <taxon>Paenibacillus</taxon>
    </lineage>
</organism>
<dbReference type="GO" id="GO:0015078">
    <property type="term" value="F:proton transmembrane transporter activity"/>
    <property type="evidence" value="ECO:0007669"/>
    <property type="project" value="TreeGrafter"/>
</dbReference>
<evidence type="ECO:0000256" key="4">
    <source>
        <dbReference type="ARBA" id="ARBA00022475"/>
    </source>
</evidence>
<dbReference type="PANTHER" id="PTHR36835:SF1">
    <property type="entry name" value="CYTOCHROME BO(3) UBIQUINOL OXIDASE SUBUNIT 4"/>
    <property type="match status" value="1"/>
</dbReference>
<keyword evidence="8" id="KW-0560">Oxidoreductase</keyword>
<dbReference type="InterPro" id="IPR014210">
    <property type="entry name" value="Cyt_o_ubiqinol_oxidase_su4"/>
</dbReference>
<dbReference type="GO" id="GO:0005886">
    <property type="term" value="C:plasma membrane"/>
    <property type="evidence" value="ECO:0007669"/>
    <property type="project" value="UniProtKB-SubCell"/>
</dbReference>
<keyword evidence="4" id="KW-1003">Cell membrane</keyword>
<evidence type="ECO:0000313" key="11">
    <source>
        <dbReference type="EMBL" id="RRJ67289.1"/>
    </source>
</evidence>
<feature type="transmembrane region" description="Helical" evidence="10">
    <location>
        <begin position="80"/>
        <end position="102"/>
    </location>
</feature>
<evidence type="ECO:0000256" key="6">
    <source>
        <dbReference type="ARBA" id="ARBA00022982"/>
    </source>
</evidence>
<sequence length="108" mass="11987">MAQPNATHDGEVMHGSFKSYTIGFICSIVLTVIPIVIVLNGWLEGKANAIVLMIAATLQLVVQLLFFMHLRDEKKPRYNLISLLLGLVILVVIVAGSMWIMMYNMVAL</sequence>
<dbReference type="GO" id="GO:0009319">
    <property type="term" value="C:cytochrome o ubiquinol oxidase complex"/>
    <property type="evidence" value="ECO:0007669"/>
    <property type="project" value="TreeGrafter"/>
</dbReference>
<evidence type="ECO:0000256" key="10">
    <source>
        <dbReference type="SAM" id="Phobius"/>
    </source>
</evidence>
<comment type="caution">
    <text evidence="11">The sequence shown here is derived from an EMBL/GenBank/DDBJ whole genome shotgun (WGS) entry which is preliminary data.</text>
</comment>
<keyword evidence="7 10" id="KW-1133">Transmembrane helix</keyword>
<evidence type="ECO:0000313" key="12">
    <source>
        <dbReference type="Proteomes" id="UP000267017"/>
    </source>
</evidence>
<dbReference type="NCBIfam" id="TIGR02847">
    <property type="entry name" value="CyoD"/>
    <property type="match status" value="1"/>
</dbReference>
<keyword evidence="12" id="KW-1185">Reference proteome</keyword>
<dbReference type="OrthoDB" id="2375888at2"/>
<evidence type="ECO:0000256" key="5">
    <source>
        <dbReference type="ARBA" id="ARBA00022692"/>
    </source>
</evidence>
<proteinExistence type="inferred from homology"/>
<feature type="transmembrane region" description="Helical" evidence="10">
    <location>
        <begin position="49"/>
        <end position="68"/>
    </location>
</feature>
<dbReference type="RefSeq" id="WP_128635068.1">
    <property type="nucleotide sequence ID" value="NZ_RRCN01000001.1"/>
</dbReference>
<evidence type="ECO:0000256" key="1">
    <source>
        <dbReference type="ARBA" id="ARBA00004651"/>
    </source>
</evidence>
<comment type="subcellular location">
    <subcellularLocation>
        <location evidence="1">Cell membrane</location>
        <topology evidence="1">Multi-pass membrane protein</topology>
    </subcellularLocation>
</comment>
<gene>
    <name evidence="11" type="primary">cyoD</name>
    <name evidence="11" type="ORF">EHV15_33455</name>
</gene>
<evidence type="ECO:0000256" key="3">
    <source>
        <dbReference type="ARBA" id="ARBA00022448"/>
    </source>
</evidence>
<evidence type="ECO:0000256" key="2">
    <source>
        <dbReference type="ARBA" id="ARBA00008079"/>
    </source>
</evidence>
<keyword evidence="6" id="KW-0249">Electron transport</keyword>
<comment type="similarity">
    <text evidence="2">Belongs to the cytochrome c oxidase bacterial subunit 4 family.</text>
</comment>
<feature type="transmembrane region" description="Helical" evidence="10">
    <location>
        <begin position="20"/>
        <end position="43"/>
    </location>
</feature>
<dbReference type="GO" id="GO:0009486">
    <property type="term" value="F:cytochrome bo3 ubiquinol oxidase activity"/>
    <property type="evidence" value="ECO:0007669"/>
    <property type="project" value="InterPro"/>
</dbReference>
<reference evidence="11 12" key="1">
    <citation type="submission" date="2018-11" db="EMBL/GenBank/DDBJ databases">
        <title>Genome sequencing of Paenibacillus sp. KCOM 3021 (= ChDC PVNT-B20).</title>
        <authorList>
            <person name="Kook J.-K."/>
            <person name="Park S.-N."/>
            <person name="Lim Y.K."/>
        </authorList>
    </citation>
    <scope>NUCLEOTIDE SEQUENCE [LARGE SCALE GENOMIC DNA]</scope>
    <source>
        <strain evidence="11 12">KCOM 3021</strain>
    </source>
</reference>
<keyword evidence="3" id="KW-0813">Transport</keyword>
<evidence type="ECO:0000256" key="8">
    <source>
        <dbReference type="ARBA" id="ARBA00023002"/>
    </source>
</evidence>
<protein>
    <submittedName>
        <fullName evidence="11">Cytochrome o ubiquinol oxidase subunit IV</fullName>
    </submittedName>
</protein>
<evidence type="ECO:0000256" key="7">
    <source>
        <dbReference type="ARBA" id="ARBA00022989"/>
    </source>
</evidence>
<dbReference type="AlphaFoldDB" id="A0A3P3UCL1"/>
<dbReference type="Pfam" id="PF03626">
    <property type="entry name" value="COX4_pro"/>
    <property type="match status" value="1"/>
</dbReference>
<dbReference type="GO" id="GO:0019646">
    <property type="term" value="P:aerobic electron transport chain"/>
    <property type="evidence" value="ECO:0007669"/>
    <property type="project" value="TreeGrafter"/>
</dbReference>
<dbReference type="Proteomes" id="UP000267017">
    <property type="component" value="Unassembled WGS sequence"/>
</dbReference>
<keyword evidence="9 10" id="KW-0472">Membrane</keyword>
<dbReference type="InterPro" id="IPR050968">
    <property type="entry name" value="Cytochrome_c_oxidase_bac_sub4"/>
</dbReference>
<dbReference type="EMBL" id="RRCN01000001">
    <property type="protein sequence ID" value="RRJ67289.1"/>
    <property type="molecule type" value="Genomic_DNA"/>
</dbReference>